<accession>A0A2H1W0A7</accession>
<reference evidence="1" key="1">
    <citation type="submission" date="2016-07" db="EMBL/GenBank/DDBJ databases">
        <authorList>
            <person name="Bretaudeau A."/>
        </authorList>
    </citation>
    <scope>NUCLEOTIDE SEQUENCE</scope>
    <source>
        <strain evidence="1">Rice</strain>
        <tissue evidence="1">Whole body</tissue>
    </source>
</reference>
<sequence>MGRRLAAISPDGFIDAVQTFNKILRYFTRHDIQPEDIIPIFVHTSYYYHQHYTPGRALLLPLIWKF</sequence>
<organism evidence="1">
    <name type="scientific">Spodoptera frugiperda</name>
    <name type="common">Fall armyworm</name>
    <dbReference type="NCBI Taxonomy" id="7108"/>
    <lineage>
        <taxon>Eukaryota</taxon>
        <taxon>Metazoa</taxon>
        <taxon>Ecdysozoa</taxon>
        <taxon>Arthropoda</taxon>
        <taxon>Hexapoda</taxon>
        <taxon>Insecta</taxon>
        <taxon>Pterygota</taxon>
        <taxon>Neoptera</taxon>
        <taxon>Endopterygota</taxon>
        <taxon>Lepidoptera</taxon>
        <taxon>Glossata</taxon>
        <taxon>Ditrysia</taxon>
        <taxon>Noctuoidea</taxon>
        <taxon>Noctuidae</taxon>
        <taxon>Amphipyrinae</taxon>
        <taxon>Spodoptera</taxon>
    </lineage>
</organism>
<dbReference type="AlphaFoldDB" id="A0A2H1W0A7"/>
<dbReference type="EMBL" id="ODYU01005546">
    <property type="protein sequence ID" value="SOQ46498.1"/>
    <property type="molecule type" value="Genomic_DNA"/>
</dbReference>
<name>A0A2H1W0A7_SPOFR</name>
<gene>
    <name evidence="1" type="ORF">SFRICE_039541</name>
</gene>
<protein>
    <submittedName>
        <fullName evidence="1">SFRICE_039541</fullName>
    </submittedName>
</protein>
<proteinExistence type="predicted"/>
<evidence type="ECO:0000313" key="1">
    <source>
        <dbReference type="EMBL" id="SOQ46498.1"/>
    </source>
</evidence>